<dbReference type="InterPro" id="IPR000413">
    <property type="entry name" value="Integrin_alpha"/>
</dbReference>
<dbReference type="PANTHER" id="PTHR23221:SF7">
    <property type="entry name" value="PHOSPHATIDYLINOSITOL-GLYCAN-SPECIFIC PHOSPHOLIPASE D"/>
    <property type="match status" value="1"/>
</dbReference>
<proteinExistence type="predicted"/>
<evidence type="ECO:0000256" key="2">
    <source>
        <dbReference type="ARBA" id="ARBA00022737"/>
    </source>
</evidence>
<accession>A0A1H1UUA7</accession>
<evidence type="ECO:0000256" key="1">
    <source>
        <dbReference type="ARBA" id="ARBA00022729"/>
    </source>
</evidence>
<dbReference type="Gene3D" id="2.130.10.130">
    <property type="entry name" value="Integrin alpha, N-terminal"/>
    <property type="match status" value="3"/>
</dbReference>
<evidence type="ECO:0000256" key="6">
    <source>
        <dbReference type="SAM" id="SignalP"/>
    </source>
</evidence>
<protein>
    <submittedName>
        <fullName evidence="7">FG-GAP repeat-containing protein</fullName>
    </submittedName>
</protein>
<dbReference type="STRING" id="117157.SAMN04489717_3780"/>
<gene>
    <name evidence="7" type="ORF">SAMN04489717_3780</name>
</gene>
<dbReference type="PROSITE" id="PS51470">
    <property type="entry name" value="FG_GAP"/>
    <property type="match status" value="4"/>
</dbReference>
<dbReference type="GO" id="GO:0016787">
    <property type="term" value="F:hydrolase activity"/>
    <property type="evidence" value="ECO:0007669"/>
    <property type="project" value="UniProtKB-KW"/>
</dbReference>
<sequence length="552" mass="54218">MRAFPAVGLLALAACITFCAAPSAVGTGRAAAAVTECVTLALPNQDMNGTPTGADHGDVVVGAPGENHAAGAIHVFHGTDGATAGDSAGRYEDQWTSQDTPGVAGGSEPNDRFGAAVVTGDFNGDECADAAVGVPGEDGSAGAVNVFYGARGTGLLVATANTMLLEGTASIPGPRRAGERFGSVLAIGDLNDDGITDLAIGAPGDVDSGVAAGAVFVVYGDAAGLNEGPARAVRLAQSSALFPGAPEVSDRFGASLAVGDFAGDGIDDLAIGVPGENANSGGVVVVPGNHGGALTGAGSRFWSQNSAGVVGAAEPDDGFGTALDAGAVTLDGREDLVVGIPGENRSGAIAILFGSATGLTSTGNQYWSQNTPSVTGTAEAGDQFGFAVAVGRISAGTAEHPNAEDVAVGVPGDRVGGVPAAGAVQIFFDVPNGPPSATGDAEMLVSQDTPQVPGAAETGDRFGASLAIVNLSTDYPGDGQDLLVGAPGETVSGVRHAGVFHDFIAGAFPRDPVVVPNWRQFNKALSAGTIEVKGPLEPEGAFGAALGNPGRP</sequence>
<evidence type="ECO:0000313" key="7">
    <source>
        <dbReference type="EMBL" id="SDS76144.1"/>
    </source>
</evidence>
<evidence type="ECO:0000256" key="5">
    <source>
        <dbReference type="SAM" id="MobiDB-lite"/>
    </source>
</evidence>
<feature type="chain" id="PRO_5038685418" evidence="6">
    <location>
        <begin position="21"/>
        <end position="552"/>
    </location>
</feature>
<feature type="signal peptide" evidence="6">
    <location>
        <begin position="1"/>
        <end position="20"/>
    </location>
</feature>
<dbReference type="InterPro" id="IPR013519">
    <property type="entry name" value="Int_alpha_beta-p"/>
</dbReference>
<dbReference type="SMART" id="SM00191">
    <property type="entry name" value="Int_alpha"/>
    <property type="match status" value="6"/>
</dbReference>
<name>A0A1H1UUA7_9ACTN</name>
<dbReference type="InterPro" id="IPR028994">
    <property type="entry name" value="Integrin_alpha_N"/>
</dbReference>
<dbReference type="GO" id="GO:0007155">
    <property type="term" value="P:cell adhesion"/>
    <property type="evidence" value="ECO:0007669"/>
    <property type="project" value="InterPro"/>
</dbReference>
<evidence type="ECO:0000313" key="8">
    <source>
        <dbReference type="Proteomes" id="UP000198983"/>
    </source>
</evidence>
<keyword evidence="3" id="KW-0378">Hydrolase</keyword>
<keyword evidence="4" id="KW-0325">Glycoprotein</keyword>
<dbReference type="AlphaFoldDB" id="A0A1H1UUA7"/>
<dbReference type="InterPro" id="IPR013517">
    <property type="entry name" value="FG-GAP"/>
</dbReference>
<keyword evidence="2" id="KW-0677">Repeat</keyword>
<dbReference type="PANTHER" id="PTHR23221">
    <property type="entry name" value="GLYCOSYLPHOSPHATIDYLINOSITOL PHOSPHOLIPASE D"/>
    <property type="match status" value="1"/>
</dbReference>
<feature type="region of interest" description="Disordered" evidence="5">
    <location>
        <begin position="88"/>
        <end position="108"/>
    </location>
</feature>
<dbReference type="EMBL" id="LT629732">
    <property type="protein sequence ID" value="SDS76144.1"/>
    <property type="molecule type" value="Genomic_DNA"/>
</dbReference>
<dbReference type="Pfam" id="PF01839">
    <property type="entry name" value="FG-GAP"/>
    <property type="match status" value="3"/>
</dbReference>
<dbReference type="PROSITE" id="PS51257">
    <property type="entry name" value="PROKAR_LIPOPROTEIN"/>
    <property type="match status" value="1"/>
</dbReference>
<keyword evidence="1 6" id="KW-0732">Signal</keyword>
<dbReference type="Proteomes" id="UP000198983">
    <property type="component" value="Chromosome I"/>
</dbReference>
<evidence type="ECO:0000256" key="3">
    <source>
        <dbReference type="ARBA" id="ARBA00022801"/>
    </source>
</evidence>
<reference evidence="7 8" key="1">
    <citation type="submission" date="2016-10" db="EMBL/GenBank/DDBJ databases">
        <authorList>
            <person name="de Groot N.N."/>
        </authorList>
    </citation>
    <scope>NUCLEOTIDE SEQUENCE [LARGE SCALE GENOMIC DNA]</scope>
    <source>
        <strain evidence="7 8">DSM 22024</strain>
    </source>
</reference>
<dbReference type="SUPFAM" id="SSF69318">
    <property type="entry name" value="Integrin alpha N-terminal domain"/>
    <property type="match status" value="2"/>
</dbReference>
<dbReference type="PRINTS" id="PR01185">
    <property type="entry name" value="INTEGRINA"/>
</dbReference>
<dbReference type="GO" id="GO:0008305">
    <property type="term" value="C:integrin complex"/>
    <property type="evidence" value="ECO:0007669"/>
    <property type="project" value="InterPro"/>
</dbReference>
<dbReference type="OrthoDB" id="344301at2"/>
<organism evidence="7 8">
    <name type="scientific">Actinopolymorpha singaporensis</name>
    <dbReference type="NCBI Taxonomy" id="117157"/>
    <lineage>
        <taxon>Bacteria</taxon>
        <taxon>Bacillati</taxon>
        <taxon>Actinomycetota</taxon>
        <taxon>Actinomycetes</taxon>
        <taxon>Propionibacteriales</taxon>
        <taxon>Actinopolymorphaceae</taxon>
        <taxon>Actinopolymorpha</taxon>
    </lineage>
</organism>
<evidence type="ECO:0000256" key="4">
    <source>
        <dbReference type="ARBA" id="ARBA00023180"/>
    </source>
</evidence>
<keyword evidence="8" id="KW-1185">Reference proteome</keyword>